<feature type="domain" description="Alpha-L-rhamnosidase concanavalin-like" evidence="4">
    <location>
        <begin position="229"/>
        <end position="314"/>
    </location>
</feature>
<dbReference type="HOGENOM" id="CLU_002926_1_1_11"/>
<dbReference type="Pfam" id="PF17390">
    <property type="entry name" value="Bac_rhamnosid_C"/>
    <property type="match status" value="1"/>
</dbReference>
<dbReference type="InterPro" id="IPR008902">
    <property type="entry name" value="Rhamnosid_concanavalin"/>
</dbReference>
<evidence type="ECO:0000256" key="3">
    <source>
        <dbReference type="ARBA" id="ARBA00022801"/>
    </source>
</evidence>
<dbReference type="Pfam" id="PF05592">
    <property type="entry name" value="Bac_rhamnosid"/>
    <property type="match status" value="1"/>
</dbReference>
<dbReference type="Gene3D" id="2.60.420.10">
    <property type="entry name" value="Maltose phosphorylase, domain 3"/>
    <property type="match status" value="1"/>
</dbReference>
<feature type="domain" description="Bacterial alpha-L-rhamnosidase N-terminal" evidence="5">
    <location>
        <begin position="41"/>
        <end position="213"/>
    </location>
</feature>
<feature type="domain" description="Alpha-L-rhamnosidase C-terminal" evidence="7">
    <location>
        <begin position="672"/>
        <end position="732"/>
    </location>
</feature>
<dbReference type="InterPro" id="IPR035396">
    <property type="entry name" value="Bac_rhamnosid6H"/>
</dbReference>
<dbReference type="KEGG" id="ske:Sked_14240"/>
<dbReference type="Gene3D" id="1.50.10.10">
    <property type="match status" value="1"/>
</dbReference>
<dbReference type="GO" id="GO:0030596">
    <property type="term" value="F:alpha-L-rhamnosidase activity"/>
    <property type="evidence" value="ECO:0007669"/>
    <property type="project" value="UniProtKB-EC"/>
</dbReference>
<dbReference type="eggNOG" id="COG3387">
    <property type="taxonomic scope" value="Bacteria"/>
</dbReference>
<gene>
    <name evidence="8" type="ordered locus">Sked_14240</name>
</gene>
<dbReference type="SUPFAM" id="SSF48208">
    <property type="entry name" value="Six-hairpin glycosidases"/>
    <property type="match status" value="1"/>
</dbReference>
<evidence type="ECO:0000259" key="6">
    <source>
        <dbReference type="Pfam" id="PF17389"/>
    </source>
</evidence>
<evidence type="ECO:0000259" key="7">
    <source>
        <dbReference type="Pfam" id="PF17390"/>
    </source>
</evidence>
<dbReference type="InterPro" id="IPR012341">
    <property type="entry name" value="6hp_glycosidase-like_sf"/>
</dbReference>
<evidence type="ECO:0000256" key="2">
    <source>
        <dbReference type="ARBA" id="ARBA00012652"/>
    </source>
</evidence>
<dbReference type="InterPro" id="IPR035398">
    <property type="entry name" value="Bac_rhamnosid_C"/>
</dbReference>
<dbReference type="Pfam" id="PF17389">
    <property type="entry name" value="Bac_rhamnosid6H"/>
    <property type="match status" value="1"/>
</dbReference>
<protein>
    <recommendedName>
        <fullName evidence="2">alpha-L-rhamnosidase</fullName>
        <ecNumber evidence="2">3.2.1.40</ecNumber>
    </recommendedName>
</protein>
<dbReference type="EC" id="3.2.1.40" evidence="2"/>
<dbReference type="InterPro" id="IPR013737">
    <property type="entry name" value="Bac_rhamnosid_N"/>
</dbReference>
<dbReference type="RefSeq" id="WP_012866429.1">
    <property type="nucleotide sequence ID" value="NC_013521.1"/>
</dbReference>
<dbReference type="EMBL" id="CP001819">
    <property type="protein sequence ID" value="ACZ21360.1"/>
    <property type="molecule type" value="Genomic_DNA"/>
</dbReference>
<dbReference type="AlphaFoldDB" id="D1BF64"/>
<evidence type="ECO:0000259" key="5">
    <source>
        <dbReference type="Pfam" id="PF08531"/>
    </source>
</evidence>
<feature type="domain" description="Alpha-L-rhamnosidase six-hairpin glycosidase" evidence="6">
    <location>
        <begin position="333"/>
        <end position="660"/>
    </location>
</feature>
<keyword evidence="9" id="KW-1185">Reference proteome</keyword>
<comment type="catalytic activity">
    <reaction evidence="1">
        <text>Hydrolysis of terminal non-reducing alpha-L-rhamnose residues in alpha-L-rhamnosides.</text>
        <dbReference type="EC" id="3.2.1.40"/>
    </reaction>
</comment>
<evidence type="ECO:0000313" key="8">
    <source>
        <dbReference type="EMBL" id="ACZ21360.1"/>
    </source>
</evidence>
<dbReference type="CAZy" id="GH78">
    <property type="family name" value="Glycoside Hydrolase Family 78"/>
</dbReference>
<dbReference type="InterPro" id="IPR016007">
    <property type="entry name" value="Alpha_rhamnosid"/>
</dbReference>
<reference evidence="8 9" key="1">
    <citation type="journal article" date="2009" name="Stand. Genomic Sci.">
        <title>Complete genome sequence of Sanguibacter keddieii type strain (ST-74).</title>
        <authorList>
            <person name="Ivanova N."/>
            <person name="Sikorski J."/>
            <person name="Sims D."/>
            <person name="Brettin T."/>
            <person name="Detter J.C."/>
            <person name="Han C."/>
            <person name="Lapidus A."/>
            <person name="Copeland A."/>
            <person name="Glavina Del Rio T."/>
            <person name="Nolan M."/>
            <person name="Chen F."/>
            <person name="Lucas S."/>
            <person name="Tice H."/>
            <person name="Cheng J.F."/>
            <person name="Bruce D."/>
            <person name="Goodwin L."/>
            <person name="Pitluck S."/>
            <person name="Pati A."/>
            <person name="Mavromatis K."/>
            <person name="Chen A."/>
            <person name="Palaniappan K."/>
            <person name="D'haeseleer P."/>
            <person name="Chain P."/>
            <person name="Bristow J."/>
            <person name="Eisen J.A."/>
            <person name="Markowitz V."/>
            <person name="Hugenholtz P."/>
            <person name="Goker M."/>
            <person name="Pukall R."/>
            <person name="Klenk H.P."/>
            <person name="Kyrpides N.C."/>
        </authorList>
    </citation>
    <scope>NUCLEOTIDE SEQUENCE [LARGE SCALE GENOMIC DNA]</scope>
    <source>
        <strain evidence="9">ATCC 51767 / DSM 10542 / NCFB 3025 / ST-74</strain>
    </source>
</reference>
<dbReference type="InterPro" id="IPR008928">
    <property type="entry name" value="6-hairpin_glycosidase_sf"/>
</dbReference>
<dbReference type="STRING" id="446469.Sked_14240"/>
<dbReference type="Pfam" id="PF08531">
    <property type="entry name" value="Bac_rhamnosid_N"/>
    <property type="match status" value="1"/>
</dbReference>
<dbReference type="OrthoDB" id="9761045at2"/>
<organism evidence="8 9">
    <name type="scientific">Sanguibacter keddieii (strain ATCC 51767 / DSM 10542 / NCFB 3025 / ST-74)</name>
    <dbReference type="NCBI Taxonomy" id="446469"/>
    <lineage>
        <taxon>Bacteria</taxon>
        <taxon>Bacillati</taxon>
        <taxon>Actinomycetota</taxon>
        <taxon>Actinomycetes</taxon>
        <taxon>Micrococcales</taxon>
        <taxon>Sanguibacteraceae</taxon>
        <taxon>Sanguibacter</taxon>
    </lineage>
</organism>
<dbReference type="Proteomes" id="UP000000322">
    <property type="component" value="Chromosome"/>
</dbReference>
<name>D1BF64_SANKS</name>
<evidence type="ECO:0000259" key="4">
    <source>
        <dbReference type="Pfam" id="PF05592"/>
    </source>
</evidence>
<accession>D1BF64</accession>
<sequence length="761" mass="82166">MHPHLHDIDDAVWITHPAWADGTPPLQAPVLRWSGSVGSPVRAARLTVAGLGVWEARVNGAPSSADVLEPGVSETRTRVATVSHDVTSLLREGVNELVVELGEGPSHVREVEGRYTKFVGLRVAPRARVALVVETADGRTERHVSGPRWGAMLGPTTLSHWYGGEDYDARLDPAGWHTADSTPDAGWEPAAVVGGPQDGPRPWERQAPPMRVVDVVEERTRLPLPDGATVDLGRNLAGRQVLRLGPGFPAGARVEMFPAEYVHDDGRADQSSTGRTIVDRYTAAGGAATWRPRFCYHGFRYLQLRVVAADGTVLPTDDVHVSAEQIMTDDPVVGGFATSDATLQGVYDLVVRAAESNLYSVPTDCPHREKLGWLEQLDQVFEPVSARFDVSAHYADMITHMLDSQTLDGLIPDIAPELVVFEDGFRDDVSWGGVVWHLPRHLHRQYGDLAPARQAWDAGVRYLDYVERSAGGGLLDHGLGDWITLDDSTPRPLVATYGWVRMLDSATEVAEALGRSEDAARFRGRAGELRAMLEEEYVSGDGGDLVVGSGSQASLALLVDLGALGAARREAAGQQLVARIHEAGDRITVGEIGLAALQRVLVERGEHELLRTVYTRLDVPSYGTMLAAGETTLHEHWTGRATDGSANHFMLGYVAHWLTGSVAGLRQDVGSVAWERALVAPAPVEGVESASTHHDSPAGRYSVAWRRDEEGLVLRVVVPAAGSARLVLPDGFDPATTGEVSVRDLGPGTHVRRLVERPGVV</sequence>
<dbReference type="PANTHER" id="PTHR33307:SF11">
    <property type="entry name" value="ALPHA-L-RHAMNOSIDASE"/>
    <property type="match status" value="1"/>
</dbReference>
<dbReference type="GO" id="GO:0005975">
    <property type="term" value="P:carbohydrate metabolic process"/>
    <property type="evidence" value="ECO:0007669"/>
    <property type="project" value="InterPro"/>
</dbReference>
<evidence type="ECO:0000313" key="9">
    <source>
        <dbReference type="Proteomes" id="UP000000322"/>
    </source>
</evidence>
<evidence type="ECO:0000256" key="1">
    <source>
        <dbReference type="ARBA" id="ARBA00001445"/>
    </source>
</evidence>
<dbReference type="Gene3D" id="2.60.120.260">
    <property type="entry name" value="Galactose-binding domain-like"/>
    <property type="match status" value="2"/>
</dbReference>
<proteinExistence type="predicted"/>
<keyword evidence="3" id="KW-0378">Hydrolase</keyword>
<dbReference type="PANTHER" id="PTHR33307">
    <property type="entry name" value="ALPHA-RHAMNOSIDASE (EUROFUNG)"/>
    <property type="match status" value="1"/>
</dbReference>